<reference evidence="9 10" key="1">
    <citation type="journal article" date="2015" name="BMC Genomics">
        <title>Gene expression during zombie ant biting behavior reflects the complexity underlying fungal parasitic behavioral manipulation.</title>
        <authorList>
            <person name="de Bekker C."/>
            <person name="Ohm R.A."/>
            <person name="Loreto R.G."/>
            <person name="Sebastian A."/>
            <person name="Albert I."/>
            <person name="Merrow M."/>
            <person name="Brachmann A."/>
            <person name="Hughes D.P."/>
        </authorList>
    </citation>
    <scope>NUCLEOTIDE SEQUENCE [LARGE SCALE GENOMIC DNA]</scope>
    <source>
        <strain evidence="9 10">SC16a</strain>
    </source>
</reference>
<evidence type="ECO:0000259" key="8">
    <source>
        <dbReference type="Pfam" id="PF01545"/>
    </source>
</evidence>
<dbReference type="AlphaFoldDB" id="A0A2A9PLJ6"/>
<evidence type="ECO:0000313" key="9">
    <source>
        <dbReference type="EMBL" id="PFH62228.1"/>
    </source>
</evidence>
<evidence type="ECO:0000256" key="1">
    <source>
        <dbReference type="ARBA" id="ARBA00004141"/>
    </source>
</evidence>
<keyword evidence="3 7" id="KW-0812">Transmembrane</keyword>
<evidence type="ECO:0000256" key="3">
    <source>
        <dbReference type="ARBA" id="ARBA00022692"/>
    </source>
</evidence>
<comment type="caution">
    <text evidence="9">The sequence shown here is derived from an EMBL/GenBank/DDBJ whole genome shotgun (WGS) entry which is preliminary data.</text>
</comment>
<organism evidence="9 10">
    <name type="scientific">Ophiocordyceps unilateralis</name>
    <name type="common">Zombie-ant fungus</name>
    <name type="synonym">Torrubia unilateralis</name>
    <dbReference type="NCBI Taxonomy" id="268505"/>
    <lineage>
        <taxon>Eukaryota</taxon>
        <taxon>Fungi</taxon>
        <taxon>Dikarya</taxon>
        <taxon>Ascomycota</taxon>
        <taxon>Pezizomycotina</taxon>
        <taxon>Sordariomycetes</taxon>
        <taxon>Hypocreomycetidae</taxon>
        <taxon>Hypocreales</taxon>
        <taxon>Ophiocordycipitaceae</taxon>
        <taxon>Ophiocordyceps</taxon>
    </lineage>
</organism>
<protein>
    <recommendedName>
        <fullName evidence="8">Cation efflux protein transmembrane domain-containing protein</fullName>
    </recommendedName>
</protein>
<proteinExistence type="predicted"/>
<reference evidence="9 10" key="2">
    <citation type="journal article" date="2017" name="Sci. Rep.">
        <title>Ant-infecting Ophiocordyceps genomes reveal a high diversity of potential behavioral manipulation genes and a possible major role for enterotoxins.</title>
        <authorList>
            <person name="de Bekker C."/>
            <person name="Ohm R.A."/>
            <person name="Evans H.C."/>
            <person name="Brachmann A."/>
            <person name="Hughes D.P."/>
        </authorList>
    </citation>
    <scope>NUCLEOTIDE SEQUENCE [LARGE SCALE GENOMIC DNA]</scope>
    <source>
        <strain evidence="9 10">SC16a</strain>
    </source>
</reference>
<feature type="transmembrane region" description="Helical" evidence="7">
    <location>
        <begin position="224"/>
        <end position="248"/>
    </location>
</feature>
<dbReference type="PANTHER" id="PTHR43840:SF11">
    <property type="entry name" value="CATION DIFFUSION FACILITATOR 10"/>
    <property type="match status" value="1"/>
</dbReference>
<dbReference type="GO" id="GO:0030003">
    <property type="term" value="P:intracellular monoatomic cation homeostasis"/>
    <property type="evidence" value="ECO:0007669"/>
    <property type="project" value="UniProtKB-ARBA"/>
</dbReference>
<dbReference type="InterPro" id="IPR058533">
    <property type="entry name" value="Cation_efflux_TM"/>
</dbReference>
<dbReference type="GO" id="GO:0008324">
    <property type="term" value="F:monoatomic cation transmembrane transporter activity"/>
    <property type="evidence" value="ECO:0007669"/>
    <property type="project" value="InterPro"/>
</dbReference>
<dbReference type="Gene3D" id="1.20.1510.10">
    <property type="entry name" value="Cation efflux protein transmembrane domain"/>
    <property type="match status" value="1"/>
</dbReference>
<accession>A0A2A9PLJ6</accession>
<feature type="compositionally biased region" description="Acidic residues" evidence="6">
    <location>
        <begin position="65"/>
        <end position="78"/>
    </location>
</feature>
<dbReference type="SUPFAM" id="SSF160240">
    <property type="entry name" value="Cation efflux protein cytoplasmic domain-like"/>
    <property type="match status" value="1"/>
</dbReference>
<dbReference type="OrthoDB" id="78296at2759"/>
<dbReference type="GO" id="GO:0016020">
    <property type="term" value="C:membrane"/>
    <property type="evidence" value="ECO:0007669"/>
    <property type="project" value="UniProtKB-SubCell"/>
</dbReference>
<feature type="transmembrane region" description="Helical" evidence="7">
    <location>
        <begin position="269"/>
        <end position="288"/>
    </location>
</feature>
<keyword evidence="5 7" id="KW-0472">Membrane</keyword>
<feature type="domain" description="Cation efflux protein transmembrane" evidence="8">
    <location>
        <begin position="205"/>
        <end position="395"/>
    </location>
</feature>
<evidence type="ECO:0000256" key="5">
    <source>
        <dbReference type="ARBA" id="ARBA00023136"/>
    </source>
</evidence>
<evidence type="ECO:0000256" key="6">
    <source>
        <dbReference type="SAM" id="MobiDB-lite"/>
    </source>
</evidence>
<dbReference type="Gene3D" id="3.30.70.1350">
    <property type="entry name" value="Cation efflux protein, cytoplasmic domain"/>
    <property type="match status" value="1"/>
</dbReference>
<evidence type="ECO:0000256" key="4">
    <source>
        <dbReference type="ARBA" id="ARBA00022989"/>
    </source>
</evidence>
<sequence length="493" mass="55264">MVGKRSLRKDSSQALGHSSTRRRHRHHVDDMEDGMSACRRLLLRRRRRRHHQHHPSSLPGRFRDEDDDDDDEWEEEDDRMTRANRRRDQLTQALLHGIDGDELERFRVPESQLKTMGNDKKAIREFYRAQNSCLDDWREVDAVVVALADDVLDSMDPDPDGDGDQERCGALQRVQGNLAELLPDEERNRRAVAARRAAWAINFNVVANVLLLAGKAVAAVTTGSLSLVASLVDSALDLLCTLIVWSTNRLVLWRLSALRRRFPVGRRRLEPVGILVFSIIMIISFLQILRESVSRLMPPHRQPEALGVVAVVTMVATVVIKGAIGLACRPVRAPKVQALVQDCKTDVVFNSLSLLFPLVGHRAGIWWLDPLGAGLLSLFIVYDWGCTSVDNVVRLSGEAVADDTLRKLTYLAWRFSPVVDGFKSIVAYHAGDGVWVEFDVLLGEDTPLGRSHDIAETLQYCAEALPYVDRAFVTTDYAAVGPTGHALDTERNH</sequence>
<feature type="region of interest" description="Disordered" evidence="6">
    <location>
        <begin position="47"/>
        <end position="85"/>
    </location>
</feature>
<dbReference type="Pfam" id="PF01545">
    <property type="entry name" value="Cation_efflux"/>
    <property type="match status" value="1"/>
</dbReference>
<dbReference type="InterPro" id="IPR027469">
    <property type="entry name" value="Cation_efflux_TMD_sf"/>
</dbReference>
<dbReference type="GO" id="GO:0098771">
    <property type="term" value="P:inorganic ion homeostasis"/>
    <property type="evidence" value="ECO:0007669"/>
    <property type="project" value="UniProtKB-ARBA"/>
</dbReference>
<keyword evidence="10" id="KW-1185">Reference proteome</keyword>
<feature type="transmembrane region" description="Helical" evidence="7">
    <location>
        <begin position="197"/>
        <end position="218"/>
    </location>
</feature>
<feature type="transmembrane region" description="Helical" evidence="7">
    <location>
        <begin position="308"/>
        <end position="328"/>
    </location>
</feature>
<comment type="subcellular location">
    <subcellularLocation>
        <location evidence="1">Membrane</location>
        <topology evidence="1">Multi-pass membrane protein</topology>
    </subcellularLocation>
</comment>
<dbReference type="EMBL" id="LAZP02000036">
    <property type="protein sequence ID" value="PFH62228.1"/>
    <property type="molecule type" value="Genomic_DNA"/>
</dbReference>
<dbReference type="Proteomes" id="UP000037136">
    <property type="component" value="Unassembled WGS sequence"/>
</dbReference>
<keyword evidence="4 7" id="KW-1133">Transmembrane helix</keyword>
<gene>
    <name evidence="9" type="ORF">XA68_14507</name>
</gene>
<dbReference type="STRING" id="268505.A0A2A9PLJ6"/>
<dbReference type="InterPro" id="IPR050291">
    <property type="entry name" value="CDF_Transporter"/>
</dbReference>
<name>A0A2A9PLJ6_OPHUN</name>
<evidence type="ECO:0000313" key="10">
    <source>
        <dbReference type="Proteomes" id="UP000037136"/>
    </source>
</evidence>
<dbReference type="FunFam" id="1.20.1510.10:FF:000005">
    <property type="entry name" value="Putative Cation diffusion facilitator 1"/>
    <property type="match status" value="1"/>
</dbReference>
<feature type="region of interest" description="Disordered" evidence="6">
    <location>
        <begin position="1"/>
        <end position="33"/>
    </location>
</feature>
<evidence type="ECO:0000256" key="7">
    <source>
        <dbReference type="SAM" id="Phobius"/>
    </source>
</evidence>
<keyword evidence="2" id="KW-0813">Transport</keyword>
<dbReference type="InterPro" id="IPR036837">
    <property type="entry name" value="Cation_efflux_CTD_sf"/>
</dbReference>
<dbReference type="PANTHER" id="PTHR43840">
    <property type="entry name" value="MITOCHONDRIAL METAL TRANSPORTER 1-RELATED"/>
    <property type="match status" value="1"/>
</dbReference>
<dbReference type="SUPFAM" id="SSF161111">
    <property type="entry name" value="Cation efflux protein transmembrane domain-like"/>
    <property type="match status" value="1"/>
</dbReference>
<evidence type="ECO:0000256" key="2">
    <source>
        <dbReference type="ARBA" id="ARBA00022448"/>
    </source>
</evidence>